<dbReference type="CDD" id="cd04496">
    <property type="entry name" value="SSB_OBF"/>
    <property type="match status" value="1"/>
</dbReference>
<dbReference type="InterPro" id="IPR012340">
    <property type="entry name" value="NA-bd_OB-fold"/>
</dbReference>
<dbReference type="GO" id="GO:0003697">
    <property type="term" value="F:single-stranded DNA binding"/>
    <property type="evidence" value="ECO:0007669"/>
    <property type="project" value="InterPro"/>
</dbReference>
<evidence type="ECO:0000313" key="3">
    <source>
        <dbReference type="Proteomes" id="UP000269974"/>
    </source>
</evidence>
<dbReference type="RefSeq" id="WP_049619888.1">
    <property type="nucleotide sequence ID" value="NZ_LFUS01000028.1"/>
</dbReference>
<dbReference type="SUPFAM" id="SSF50249">
    <property type="entry name" value="Nucleic acid-binding proteins"/>
    <property type="match status" value="1"/>
</dbReference>
<protein>
    <submittedName>
        <fullName evidence="2">Helix-destabilizing protein</fullName>
    </submittedName>
</protein>
<feature type="region of interest" description="Disordered" evidence="1">
    <location>
        <begin position="130"/>
        <end position="194"/>
    </location>
</feature>
<dbReference type="AlphaFoldDB" id="A0A0K9ESE0"/>
<name>A0A0K9ESE0_9ACTO</name>
<feature type="compositionally biased region" description="Gly residues" evidence="1">
    <location>
        <begin position="147"/>
        <end position="161"/>
    </location>
</feature>
<dbReference type="STRING" id="1657.ACU20_06190"/>
<dbReference type="Pfam" id="PF00436">
    <property type="entry name" value="SSB"/>
    <property type="match status" value="1"/>
</dbReference>
<proteinExistence type="predicted"/>
<evidence type="ECO:0000313" key="2">
    <source>
        <dbReference type="EMBL" id="VDG76889.1"/>
    </source>
</evidence>
<dbReference type="PROSITE" id="PS50935">
    <property type="entry name" value="SSB"/>
    <property type="match status" value="1"/>
</dbReference>
<feature type="compositionally biased region" description="Low complexity" evidence="1">
    <location>
        <begin position="130"/>
        <end position="146"/>
    </location>
</feature>
<sequence length="194" mass="20364">MANETYVTIRGYAGADPVIFKNDDAPDVAQVSVGVTPSYFHRGEQQYREGPTVWYEVRARGALGHNLAASCRTGTPLLIRGRLGTREWSPANENGEKSGARTRLVIVADAVGVELAHGTASYVKVRRNGSEYNGGNYNGTAGDEPGAAGGEALAGGSGTGVPGNPVIVTQGPNPEPDEWEIQEADPAGNLQQVM</sequence>
<dbReference type="EMBL" id="UYIO01000001">
    <property type="protein sequence ID" value="VDG76889.1"/>
    <property type="molecule type" value="Genomic_DNA"/>
</dbReference>
<dbReference type="InterPro" id="IPR000424">
    <property type="entry name" value="Primosome_PriB/ssb"/>
</dbReference>
<organism evidence="2 3">
    <name type="scientific">Actinobaculum suis</name>
    <dbReference type="NCBI Taxonomy" id="1657"/>
    <lineage>
        <taxon>Bacteria</taxon>
        <taxon>Bacillati</taxon>
        <taxon>Actinomycetota</taxon>
        <taxon>Actinomycetes</taxon>
        <taxon>Actinomycetales</taxon>
        <taxon>Actinomycetaceae</taxon>
        <taxon>Actinobaculum</taxon>
    </lineage>
</organism>
<dbReference type="Proteomes" id="UP000269974">
    <property type="component" value="Unassembled WGS sequence"/>
</dbReference>
<gene>
    <name evidence="2" type="primary">ssb_3</name>
    <name evidence="2" type="ORF">NCTC10327_01522</name>
</gene>
<comment type="caution">
    <text evidence="2">The sequence shown here is derived from an EMBL/GenBank/DDBJ whole genome shotgun (WGS) entry which is preliminary data.</text>
</comment>
<reference evidence="2 3" key="1">
    <citation type="submission" date="2018-11" db="EMBL/GenBank/DDBJ databases">
        <authorList>
            <consortium name="Pathogen Informatics"/>
        </authorList>
    </citation>
    <scope>NUCLEOTIDE SEQUENCE [LARGE SCALE GENOMIC DNA]</scope>
    <source>
        <strain evidence="2 3">NCTC10327</strain>
    </source>
</reference>
<dbReference type="OrthoDB" id="4427276at2"/>
<accession>A0A0K9ESE0</accession>
<dbReference type="Gene3D" id="2.40.50.140">
    <property type="entry name" value="Nucleic acid-binding proteins"/>
    <property type="match status" value="1"/>
</dbReference>
<evidence type="ECO:0000256" key="1">
    <source>
        <dbReference type="SAM" id="MobiDB-lite"/>
    </source>
</evidence>